<dbReference type="InterPro" id="IPR051425">
    <property type="entry name" value="Formin_Homology"/>
</dbReference>
<keyword evidence="3" id="KW-0472">Membrane</keyword>
<dbReference type="SMART" id="SM00498">
    <property type="entry name" value="FH2"/>
    <property type="match status" value="1"/>
</dbReference>
<dbReference type="EMBL" id="UIVT01000003">
    <property type="protein sequence ID" value="SVP93384.1"/>
    <property type="molecule type" value="Genomic_DNA"/>
</dbReference>
<dbReference type="VEuPathDB" id="PiroplasmaDB:TA03495"/>
<dbReference type="Pfam" id="PF02181">
    <property type="entry name" value="FH2"/>
    <property type="match status" value="1"/>
</dbReference>
<feature type="compositionally biased region" description="Polar residues" evidence="2">
    <location>
        <begin position="1047"/>
        <end position="1065"/>
    </location>
</feature>
<accession>A0A3B0MUB1</accession>
<name>A0A3B0MUB1_THEAN</name>
<feature type="transmembrane region" description="Helical" evidence="3">
    <location>
        <begin position="308"/>
        <end position="328"/>
    </location>
</feature>
<dbReference type="PROSITE" id="PS51444">
    <property type="entry name" value="FH2"/>
    <property type="match status" value="1"/>
</dbReference>
<feature type="region of interest" description="Disordered" evidence="2">
    <location>
        <begin position="1047"/>
        <end position="1075"/>
    </location>
</feature>
<feature type="compositionally biased region" description="Polar residues" evidence="2">
    <location>
        <begin position="1489"/>
        <end position="1500"/>
    </location>
</feature>
<feature type="region of interest" description="Disordered" evidence="2">
    <location>
        <begin position="1090"/>
        <end position="1161"/>
    </location>
</feature>
<keyword evidence="3" id="KW-1133">Transmembrane helix</keyword>
<gene>
    <name evidence="6" type="ORF">TAT_000237500</name>
    <name evidence="5" type="ORF">TAV_000237600</name>
</gene>
<feature type="domain" description="FH2" evidence="4">
    <location>
        <begin position="1162"/>
        <end position="1697"/>
    </location>
</feature>
<sequence>MIINVDHNVNEIENLVDSTIKPEKRLVRQLSVNLRNLSESYNKMKSNKVLPSLDKNFMKQNKQRNNINPMLLVKNENVTPLIQCINYNVFSIRTPWKYISKENTLRNNIHELLAFFKILQKLLNKYFLQYNLSTQLTERGPDDDSLQIDPKLEKHLQNGGLYKSSEVFDKETVLGKKLICVETKIYKEDNGYESDDDIVVDDNLNYLISFCNNIYNKINILFEPIVDNKENKAAILKLKESEDDRNVIYINNKYYSIKHFGADLPSLNYQKYVILDLCSYNHIGVYDNFEYMNEFMGQIISLPMNDKYIPTLTYILKVVSVALFWINFDSKDNLIILNYNNINFNIMLIYACIMIATGTETSELESKLLNTLTWRRKVNTGGVPNNENIPMMYPLLKWPTCYKRYLSYYKQLNSQVKNNLTQNKELEKRTKEYDKQIKESEKYKTSEGKDNICTPTNGLDMNYIIQNTSSLYNKKLCQLNSIVMINTLIPQYNIDIEIYQINDYNNTMYNYFPDAVTSADKATEHANEKKANDGETWLNNSKVDPNNTSCKHYNSIFFKNYKCCGTQGEDTGVNESDTKVHSNIKLLSCPYNYSVTTTNASSPGASGLLNSLSIQQTKGPNSKSLNESDVIIYNYNNSGVVLEDDIILVFVVNKNKLNRKSIGSYSFNTNMLTNTTMQLTKYDLDIWEQNNNILLLNNVKIIINTTELQTPNLQIPKSLNTSSKNTSKQLKPNLGSSVLESNLSPKLTSSAISLDETSEVDLKDEVGKVLEYEIDSNSIVFGSVLNFINNHIKKIDMKECENLIKLTGHNKETCILALKICNNFSNAMNLLIKLSKPYHNNYYNNNIANDYYNNVNVQEDHPFINHMSKLQISSTPKIKSTRSPEHVDKVASGEAVADISLFENINNENLLKLLNYNGNVITHNITSLQLHQFITSDSNYTYSTSVSDVLVAGNQLNNTYPTQTTNKVSLVSSIGTGSEDKSGISVDPTGKLAGTTPIRIDSTFNNLELIKSIPVKSIPTGQISEVESTQAGQISADPEKEVILTTRLNSNISSPVNVPTTKSPASSSSSSSDVEVKDITLTTTIKVADKINDPETQSNKDKDKHKVEEKVKVPEKDKLLEKDKVVDKKVPPPPMAKSAGKAPPPVPKKGGKLPPPIPKGPVKSVKRVLPLGVKLHWKPLNKFNDTIFSSIHESDIYNQELIDTTTIKKLFSRTSTSTTSLTNMGSTDLNDKNKLTNGSSTSKKTKLIEILDNKRVQNLSIILRFNSYEDYLTLLKNVNSLVYINLNNTTKNVTTKETDDSVNIGKSDSGTEKMLDAVDIFGNLNDTVVVDNITKLYIVYPTSNEIELLMNSYKQNSNLEEYRPVERMLLEILLRENMLCKIKLCKYLIDLKHQLNLINDQLEVYKLAMEEIKTSRILPLILNIILQYGNFVNYGSIKAEKGFTLSSTIKLIDFKTQDNLLSSLHYLIINLYIKLYKNTTEGLDDTAETKVNSSTSSATGTKDDGDPGMEFDEVEISNDLLYINTKLTNVLRAEKISSADINTILKDLSNELVNIISLLNATNNNNTHVSNASTNGTNGTDSTNMTKNTKNEIATENEMNEKMNNVVHICKNKLNEVNLQKTEIYKQIKDVWTYLGEDVSSITKTASGGVGEELSNLENIFKILSELIKCIIKVFNDVKSKPTKYLIVLSNEEDKQLFLKLFMDNKSLSNYNKMKTKRVKHNPTTVQQPL</sequence>
<feature type="coiled-coil region" evidence="1">
    <location>
        <begin position="409"/>
        <end position="443"/>
    </location>
</feature>
<evidence type="ECO:0000256" key="2">
    <source>
        <dbReference type="SAM" id="MobiDB-lite"/>
    </source>
</evidence>
<feature type="region of interest" description="Disordered" evidence="2">
    <location>
        <begin position="1217"/>
        <end position="1240"/>
    </location>
</feature>
<dbReference type="PANTHER" id="PTHR45725">
    <property type="entry name" value="FORMIN HOMOLOGY 2 FAMILY MEMBER"/>
    <property type="match status" value="1"/>
</dbReference>
<feature type="transmembrane region" description="Helical" evidence="3">
    <location>
        <begin position="340"/>
        <end position="358"/>
    </location>
</feature>
<dbReference type="InterPro" id="IPR015425">
    <property type="entry name" value="FH2_Formin"/>
</dbReference>
<feature type="compositionally biased region" description="Pro residues" evidence="2">
    <location>
        <begin position="1142"/>
        <end position="1159"/>
    </location>
</feature>
<dbReference type="Gene3D" id="3.90.190.10">
    <property type="entry name" value="Protein tyrosine phosphatase superfamily"/>
    <property type="match status" value="1"/>
</dbReference>
<feature type="region of interest" description="Disordered" evidence="2">
    <location>
        <begin position="1487"/>
        <end position="1508"/>
    </location>
</feature>
<reference evidence="6" key="1">
    <citation type="submission" date="2018-07" db="EMBL/GenBank/DDBJ databases">
        <authorList>
            <person name="Quirk P.G."/>
            <person name="Krulwich T.A."/>
        </authorList>
    </citation>
    <scope>NUCLEOTIDE SEQUENCE</scope>
    <source>
        <strain evidence="6">Anand</strain>
    </source>
</reference>
<keyword evidence="1" id="KW-0175">Coiled coil</keyword>
<evidence type="ECO:0000256" key="1">
    <source>
        <dbReference type="SAM" id="Coils"/>
    </source>
</evidence>
<dbReference type="InterPro" id="IPR042201">
    <property type="entry name" value="FH2_Formin_sf"/>
</dbReference>
<feature type="compositionally biased region" description="Low complexity" evidence="2">
    <location>
        <begin position="1217"/>
        <end position="1227"/>
    </location>
</feature>
<evidence type="ECO:0000259" key="4">
    <source>
        <dbReference type="PROSITE" id="PS51444"/>
    </source>
</evidence>
<dbReference type="SUPFAM" id="SSF101447">
    <property type="entry name" value="Formin homology 2 domain (FH2 domain)"/>
    <property type="match status" value="1"/>
</dbReference>
<dbReference type="PANTHER" id="PTHR45725:SF1">
    <property type="entry name" value="DISHEVELLED ASSOCIATED ACTIVATOR OF MORPHOGENESIS, ISOFORM D"/>
    <property type="match status" value="1"/>
</dbReference>
<proteinExistence type="predicted"/>
<feature type="compositionally biased region" description="Basic and acidic residues" evidence="2">
    <location>
        <begin position="1090"/>
        <end position="1130"/>
    </location>
</feature>
<evidence type="ECO:0000313" key="6">
    <source>
        <dbReference type="EMBL" id="SVP93384.1"/>
    </source>
</evidence>
<dbReference type="Gene3D" id="1.20.58.2220">
    <property type="entry name" value="Formin, FH2 domain"/>
    <property type="match status" value="1"/>
</dbReference>
<evidence type="ECO:0000313" key="5">
    <source>
        <dbReference type="EMBL" id="SVP92580.1"/>
    </source>
</evidence>
<dbReference type="InterPro" id="IPR014020">
    <property type="entry name" value="Tensin_C2-dom"/>
</dbReference>
<protein>
    <submittedName>
        <fullName evidence="6">C2 domain of PTEN tumour-suppressor protein/Formin Homology 2 Domain, putative</fullName>
    </submittedName>
</protein>
<dbReference type="InterPro" id="IPR029021">
    <property type="entry name" value="Prot-tyrosine_phosphatase-like"/>
</dbReference>
<keyword evidence="3" id="KW-0812">Transmembrane</keyword>
<evidence type="ECO:0000256" key="3">
    <source>
        <dbReference type="SAM" id="Phobius"/>
    </source>
</evidence>
<dbReference type="SMART" id="SM01326">
    <property type="entry name" value="PTEN_C2"/>
    <property type="match status" value="1"/>
</dbReference>
<organism evidence="6">
    <name type="scientific">Theileria annulata</name>
    <dbReference type="NCBI Taxonomy" id="5874"/>
    <lineage>
        <taxon>Eukaryota</taxon>
        <taxon>Sar</taxon>
        <taxon>Alveolata</taxon>
        <taxon>Apicomplexa</taxon>
        <taxon>Aconoidasida</taxon>
        <taxon>Piroplasmida</taxon>
        <taxon>Theileriidae</taxon>
        <taxon>Theileria</taxon>
    </lineage>
</organism>
<dbReference type="EMBL" id="UIVS01000003">
    <property type="protein sequence ID" value="SVP92580.1"/>
    <property type="molecule type" value="Genomic_DNA"/>
</dbReference>